<feature type="domain" description="DUF6930" evidence="2">
    <location>
        <begin position="249"/>
        <end position="335"/>
    </location>
</feature>
<sequence length="340" mass="38567">MSLKTIYQLKITLNDSEPKIWRRILVPSDYTFFQLHVAIQSAMGWTDSHLHAFYINTPKEKPIRIEFITSETMLYGDEDPLDETEVEISQFLNKKVKQLQYCYDFGDNWAHAVLFEKELEAQAGQEYPQCITGANACPPEDCGGVGGYVRLLETVKDPANPEQVDTLEWLGITHPEELESTYFNPKDVDFEDPSERLKEYKAQFEPGSTSQPAGSSQNQLTQKDQVVDTGMIWEIGLSKKPLAQPLPSGEYPYFVTIVHRDSFFILGGGFIEKGNLAGVQGLLEEALNKGPMIRPEKIITSSQEILDILTKFAEKEGFKIEKGKLKAAPQIIKEMKQFFR</sequence>
<accession>A0A2H0RIT4</accession>
<dbReference type="InterPro" id="IPR024047">
    <property type="entry name" value="MM3350-like_sf"/>
</dbReference>
<protein>
    <submittedName>
        <fullName evidence="3">Uncharacterized protein</fullName>
    </submittedName>
</protein>
<organism evidence="3 4">
    <name type="scientific">Candidatus Vogelbacteria bacterium CG10_big_fil_rev_8_21_14_0_10_49_38</name>
    <dbReference type="NCBI Taxonomy" id="1975043"/>
    <lineage>
        <taxon>Bacteria</taxon>
        <taxon>Candidatus Vogeliibacteriota</taxon>
    </lineage>
</organism>
<dbReference type="SUPFAM" id="SSF159941">
    <property type="entry name" value="MM3350-like"/>
    <property type="match status" value="1"/>
</dbReference>
<evidence type="ECO:0000259" key="2">
    <source>
        <dbReference type="Pfam" id="PF22007"/>
    </source>
</evidence>
<dbReference type="InterPro" id="IPR012912">
    <property type="entry name" value="Plasmid_pRiA4b_Orf3-like"/>
</dbReference>
<evidence type="ECO:0000259" key="1">
    <source>
        <dbReference type="Pfam" id="PF07929"/>
    </source>
</evidence>
<comment type="caution">
    <text evidence="3">The sequence shown here is derived from an EMBL/GenBank/DDBJ whole genome shotgun (WGS) entry which is preliminary data.</text>
</comment>
<name>A0A2H0RIT4_9BACT</name>
<dbReference type="Pfam" id="PF07929">
    <property type="entry name" value="PRiA4_ORF3"/>
    <property type="match status" value="1"/>
</dbReference>
<proteinExistence type="predicted"/>
<dbReference type="Gene3D" id="3.10.290.30">
    <property type="entry name" value="MM3350-like"/>
    <property type="match status" value="1"/>
</dbReference>
<reference evidence="3 4" key="1">
    <citation type="submission" date="2017-09" db="EMBL/GenBank/DDBJ databases">
        <title>Depth-based differentiation of microbial function through sediment-hosted aquifers and enrichment of novel symbionts in the deep terrestrial subsurface.</title>
        <authorList>
            <person name="Probst A.J."/>
            <person name="Ladd B."/>
            <person name="Jarett J.K."/>
            <person name="Geller-Mcgrath D.E."/>
            <person name="Sieber C.M."/>
            <person name="Emerson J.B."/>
            <person name="Anantharaman K."/>
            <person name="Thomas B.C."/>
            <person name="Malmstrom R."/>
            <person name="Stieglmeier M."/>
            <person name="Klingl A."/>
            <person name="Woyke T."/>
            <person name="Ryan C.M."/>
            <person name="Banfield J.F."/>
        </authorList>
    </citation>
    <scope>NUCLEOTIDE SEQUENCE [LARGE SCALE GENOMIC DNA]</scope>
    <source>
        <strain evidence="3">CG10_big_fil_rev_8_21_14_0_10_49_38</strain>
    </source>
</reference>
<gene>
    <name evidence="3" type="ORF">COV08_00070</name>
</gene>
<dbReference type="EMBL" id="PCYK01000001">
    <property type="protein sequence ID" value="PIR46471.1"/>
    <property type="molecule type" value="Genomic_DNA"/>
</dbReference>
<dbReference type="AlphaFoldDB" id="A0A2H0RIT4"/>
<dbReference type="PANTHER" id="PTHR41878:SF1">
    <property type="entry name" value="TNPR PROTEIN"/>
    <property type="match status" value="1"/>
</dbReference>
<evidence type="ECO:0000313" key="3">
    <source>
        <dbReference type="EMBL" id="PIR46471.1"/>
    </source>
</evidence>
<evidence type="ECO:0000313" key="4">
    <source>
        <dbReference type="Proteomes" id="UP000230431"/>
    </source>
</evidence>
<feature type="domain" description="Plasmid pRiA4b Orf3-like" evidence="1">
    <location>
        <begin position="6"/>
        <end position="190"/>
    </location>
</feature>
<dbReference type="PANTHER" id="PTHR41878">
    <property type="entry name" value="LEXA REPRESSOR-RELATED"/>
    <property type="match status" value="1"/>
</dbReference>
<dbReference type="Pfam" id="PF22007">
    <property type="entry name" value="DUF6930"/>
    <property type="match status" value="1"/>
</dbReference>
<dbReference type="Proteomes" id="UP000230431">
    <property type="component" value="Unassembled WGS sequence"/>
</dbReference>
<dbReference type="InterPro" id="IPR054216">
    <property type="entry name" value="DUF6930"/>
</dbReference>